<evidence type="ECO:0000313" key="3">
    <source>
        <dbReference type="Proteomes" id="UP000324222"/>
    </source>
</evidence>
<sequence length="69" mass="7538">MAVRRASVTSSSIPPPPGRHLVNPLLRLPRPHSAQRPSTPRSVNGQAAANQRRGNKFDFSLKAASLRQE</sequence>
<feature type="compositionally biased region" description="Polar residues" evidence="1">
    <location>
        <begin position="35"/>
        <end position="49"/>
    </location>
</feature>
<protein>
    <submittedName>
        <fullName evidence="2">Uncharacterized protein</fullName>
    </submittedName>
</protein>
<proteinExistence type="predicted"/>
<evidence type="ECO:0000313" key="2">
    <source>
        <dbReference type="EMBL" id="MPC79787.1"/>
    </source>
</evidence>
<reference evidence="2 3" key="1">
    <citation type="submission" date="2019-05" db="EMBL/GenBank/DDBJ databases">
        <title>Another draft genome of Portunus trituberculatus and its Hox gene families provides insights of decapod evolution.</title>
        <authorList>
            <person name="Jeong J.-H."/>
            <person name="Song I."/>
            <person name="Kim S."/>
            <person name="Choi T."/>
            <person name="Kim D."/>
            <person name="Ryu S."/>
            <person name="Kim W."/>
        </authorList>
    </citation>
    <scope>NUCLEOTIDE SEQUENCE [LARGE SCALE GENOMIC DNA]</scope>
    <source>
        <tissue evidence="2">Muscle</tissue>
    </source>
</reference>
<dbReference type="AlphaFoldDB" id="A0A5B7IE13"/>
<accession>A0A5B7IE13</accession>
<dbReference type="EMBL" id="VSRR010052097">
    <property type="protein sequence ID" value="MPC79787.1"/>
    <property type="molecule type" value="Genomic_DNA"/>
</dbReference>
<feature type="region of interest" description="Disordered" evidence="1">
    <location>
        <begin position="1"/>
        <end position="69"/>
    </location>
</feature>
<gene>
    <name evidence="2" type="ORF">E2C01_074333</name>
</gene>
<comment type="caution">
    <text evidence="2">The sequence shown here is derived from an EMBL/GenBank/DDBJ whole genome shotgun (WGS) entry which is preliminary data.</text>
</comment>
<name>A0A5B7IE13_PORTR</name>
<evidence type="ECO:0000256" key="1">
    <source>
        <dbReference type="SAM" id="MobiDB-lite"/>
    </source>
</evidence>
<dbReference type="Proteomes" id="UP000324222">
    <property type="component" value="Unassembled WGS sequence"/>
</dbReference>
<organism evidence="2 3">
    <name type="scientific">Portunus trituberculatus</name>
    <name type="common">Swimming crab</name>
    <name type="synonym">Neptunus trituberculatus</name>
    <dbReference type="NCBI Taxonomy" id="210409"/>
    <lineage>
        <taxon>Eukaryota</taxon>
        <taxon>Metazoa</taxon>
        <taxon>Ecdysozoa</taxon>
        <taxon>Arthropoda</taxon>
        <taxon>Crustacea</taxon>
        <taxon>Multicrustacea</taxon>
        <taxon>Malacostraca</taxon>
        <taxon>Eumalacostraca</taxon>
        <taxon>Eucarida</taxon>
        <taxon>Decapoda</taxon>
        <taxon>Pleocyemata</taxon>
        <taxon>Brachyura</taxon>
        <taxon>Eubrachyura</taxon>
        <taxon>Portunoidea</taxon>
        <taxon>Portunidae</taxon>
        <taxon>Portuninae</taxon>
        <taxon>Portunus</taxon>
    </lineage>
</organism>
<keyword evidence="3" id="KW-1185">Reference proteome</keyword>